<dbReference type="GO" id="GO:0005886">
    <property type="term" value="C:plasma membrane"/>
    <property type="evidence" value="ECO:0007669"/>
    <property type="project" value="TreeGrafter"/>
</dbReference>
<dbReference type="PANTHER" id="PTHR10337:SF11">
    <property type="entry name" value="DSHC PROTEIN"/>
    <property type="match status" value="1"/>
</dbReference>
<dbReference type="OMA" id="GMEISNH"/>
<sequence>MPRNRGGGGGGEAGGGDWSDTGTFVRKPATGWLHKDTDLADGSYIRYKLTYFGCVKITESMRSLQYQVRTLATREAIIILAEHNERIASKKRKVPRQISRLLGDICTDGCKEVNLCIDVEELLIKSATTGMEISNHSLTAISFASGGED</sequence>
<dbReference type="STRING" id="400682.A0A1X7UC28"/>
<dbReference type="SUPFAM" id="SSF50729">
    <property type="entry name" value="PH domain-like"/>
    <property type="match status" value="1"/>
</dbReference>
<feature type="region of interest" description="Disordered" evidence="1">
    <location>
        <begin position="1"/>
        <end position="21"/>
    </location>
</feature>
<name>A0A1X7UC28_AMPQE</name>
<dbReference type="InParanoid" id="A0A1X7UC28"/>
<accession>A0A1X7UC28</accession>
<dbReference type="PRINTS" id="PR00629">
    <property type="entry name" value="SHCPIDOMAIN"/>
</dbReference>
<organism evidence="3">
    <name type="scientific">Amphimedon queenslandica</name>
    <name type="common">Sponge</name>
    <dbReference type="NCBI Taxonomy" id="400682"/>
    <lineage>
        <taxon>Eukaryota</taxon>
        <taxon>Metazoa</taxon>
        <taxon>Porifera</taxon>
        <taxon>Demospongiae</taxon>
        <taxon>Heteroscleromorpha</taxon>
        <taxon>Haplosclerida</taxon>
        <taxon>Niphatidae</taxon>
        <taxon>Amphimedon</taxon>
    </lineage>
</organism>
<dbReference type="Gene3D" id="2.30.29.30">
    <property type="entry name" value="Pleckstrin-homology domain (PH domain)/Phosphotyrosine-binding domain (PTB)"/>
    <property type="match status" value="1"/>
</dbReference>
<dbReference type="GO" id="GO:0030971">
    <property type="term" value="F:receptor tyrosine kinase binding"/>
    <property type="evidence" value="ECO:0007669"/>
    <property type="project" value="TreeGrafter"/>
</dbReference>
<dbReference type="InterPro" id="IPR051235">
    <property type="entry name" value="CEP152/SHC-Transforming"/>
</dbReference>
<dbReference type="AlphaFoldDB" id="A0A1X7UC28"/>
<feature type="domain" description="PID" evidence="2">
    <location>
        <begin position="45"/>
        <end position="149"/>
    </location>
</feature>
<evidence type="ECO:0000256" key="1">
    <source>
        <dbReference type="SAM" id="MobiDB-lite"/>
    </source>
</evidence>
<dbReference type="PANTHER" id="PTHR10337">
    <property type="entry name" value="SHC TRANSFORMING PROTEIN"/>
    <property type="match status" value="1"/>
</dbReference>
<dbReference type="GO" id="GO:0007169">
    <property type="term" value="P:cell surface receptor protein tyrosine kinase signaling pathway"/>
    <property type="evidence" value="ECO:0007669"/>
    <property type="project" value="TreeGrafter"/>
</dbReference>
<feature type="compositionally biased region" description="Gly residues" evidence="1">
    <location>
        <begin position="1"/>
        <end position="17"/>
    </location>
</feature>
<dbReference type="EnsemblMetazoa" id="Aqu2.1.25204_001">
    <property type="protein sequence ID" value="Aqu2.1.25204_001"/>
    <property type="gene ID" value="Aqu2.1.25204"/>
</dbReference>
<dbReference type="eggNOG" id="KOG3697">
    <property type="taxonomic scope" value="Eukaryota"/>
</dbReference>
<dbReference type="GO" id="GO:0035556">
    <property type="term" value="P:intracellular signal transduction"/>
    <property type="evidence" value="ECO:0007669"/>
    <property type="project" value="InterPro"/>
</dbReference>
<reference evidence="3" key="1">
    <citation type="submission" date="2017-05" db="UniProtKB">
        <authorList>
            <consortium name="EnsemblMetazoa"/>
        </authorList>
    </citation>
    <scope>IDENTIFICATION</scope>
</reference>
<dbReference type="InterPro" id="IPR011993">
    <property type="entry name" value="PH-like_dom_sf"/>
</dbReference>
<dbReference type="InterPro" id="IPR006020">
    <property type="entry name" value="PTB/PI_dom"/>
</dbReference>
<dbReference type="InterPro" id="IPR006019">
    <property type="entry name" value="PID_Shc-like"/>
</dbReference>
<dbReference type="PROSITE" id="PS01179">
    <property type="entry name" value="PID"/>
    <property type="match status" value="1"/>
</dbReference>
<evidence type="ECO:0000259" key="2">
    <source>
        <dbReference type="PROSITE" id="PS01179"/>
    </source>
</evidence>
<protein>
    <recommendedName>
        <fullName evidence="2">PID domain-containing protein</fullName>
    </recommendedName>
</protein>
<proteinExistence type="predicted"/>
<evidence type="ECO:0000313" key="3">
    <source>
        <dbReference type="EnsemblMetazoa" id="Aqu2.1.25204_001"/>
    </source>
</evidence>
<dbReference type="Pfam" id="PF00640">
    <property type="entry name" value="PID"/>
    <property type="match status" value="1"/>
</dbReference>